<dbReference type="NCBIfam" id="TIGR01385">
    <property type="entry name" value="TFSII"/>
    <property type="match status" value="1"/>
</dbReference>
<dbReference type="GO" id="GO:0005634">
    <property type="term" value="C:nucleus"/>
    <property type="evidence" value="ECO:0007669"/>
    <property type="project" value="UniProtKB-SubCell"/>
</dbReference>
<accession>A0A4Q0A4M1</accession>
<dbReference type="SUPFAM" id="SSF47676">
    <property type="entry name" value="Conserved domain common to transcription factors TFIIS, elongin A, CRSP70"/>
    <property type="match status" value="1"/>
</dbReference>
<dbReference type="CDD" id="cd00183">
    <property type="entry name" value="TFIIS_I"/>
    <property type="match status" value="1"/>
</dbReference>
<evidence type="ECO:0000259" key="12">
    <source>
        <dbReference type="PROSITE" id="PS51321"/>
    </source>
</evidence>
<dbReference type="SUPFAM" id="SSF46942">
    <property type="entry name" value="Elongation factor TFIIS domain 2"/>
    <property type="match status" value="1"/>
</dbReference>
<keyword evidence="8" id="KW-0805">Transcription regulation</keyword>
<feature type="compositionally biased region" description="Low complexity" evidence="9">
    <location>
        <begin position="146"/>
        <end position="181"/>
    </location>
</feature>
<evidence type="ECO:0000313" key="13">
    <source>
        <dbReference type="EMBL" id="RKP40352.1"/>
    </source>
</evidence>
<dbReference type="GO" id="GO:0006368">
    <property type="term" value="P:transcription elongation by RNA polymerase II"/>
    <property type="evidence" value="ECO:0007669"/>
    <property type="project" value="InterPro"/>
</dbReference>
<feature type="compositionally biased region" description="Low complexity" evidence="9">
    <location>
        <begin position="87"/>
        <end position="104"/>
    </location>
</feature>
<keyword evidence="3 6" id="KW-0863">Zinc-finger</keyword>
<dbReference type="EMBL" id="ML002212">
    <property type="protein sequence ID" value="RKP40352.1"/>
    <property type="molecule type" value="Genomic_DNA"/>
</dbReference>
<dbReference type="PANTHER" id="PTHR11477">
    <property type="entry name" value="TRANSCRIPTION FACTOR S-II ZINC FINGER DOMAIN-CONTAINING PROTEIN"/>
    <property type="match status" value="1"/>
</dbReference>
<dbReference type="Gene3D" id="1.10.472.30">
    <property type="entry name" value="Transcription elongation factor S-II, central domain"/>
    <property type="match status" value="1"/>
</dbReference>
<dbReference type="SMART" id="SM00509">
    <property type="entry name" value="TFS2N"/>
    <property type="match status" value="1"/>
</dbReference>
<proteinExistence type="inferred from homology"/>
<gene>
    <name evidence="13" type="ORF">BJ085DRAFT_37646</name>
</gene>
<dbReference type="GO" id="GO:0001139">
    <property type="term" value="F:RNA polymerase II complex recruiting activity"/>
    <property type="evidence" value="ECO:0007669"/>
    <property type="project" value="TreeGrafter"/>
</dbReference>
<dbReference type="Gene3D" id="1.20.930.10">
    <property type="entry name" value="Conserved domain common to transcription factors TFIIS, elongin A, CRSP70"/>
    <property type="match status" value="1"/>
</dbReference>
<dbReference type="FunFam" id="1.10.472.30:FF:000003">
    <property type="entry name" value="Transcription elongation factor S-II"/>
    <property type="match status" value="1"/>
</dbReference>
<dbReference type="Pfam" id="PF01096">
    <property type="entry name" value="Zn_ribbon_TFIIS"/>
    <property type="match status" value="1"/>
</dbReference>
<dbReference type="InterPro" id="IPR003618">
    <property type="entry name" value="TFIIS_cen_dom"/>
</dbReference>
<keyword evidence="4 8" id="KW-0862">Zinc</keyword>
<evidence type="ECO:0000256" key="7">
    <source>
        <dbReference type="PROSITE-ProRule" id="PRU00649"/>
    </source>
</evidence>
<evidence type="ECO:0000256" key="1">
    <source>
        <dbReference type="ARBA" id="ARBA00004123"/>
    </source>
</evidence>
<dbReference type="GO" id="GO:0000977">
    <property type="term" value="F:RNA polymerase II transcription regulatory region sequence-specific DNA binding"/>
    <property type="evidence" value="ECO:0007669"/>
    <property type="project" value="TreeGrafter"/>
</dbReference>
<keyword evidence="2 8" id="KW-0479">Metal-binding</keyword>
<feature type="domain" description="TFIIS-type" evidence="10">
    <location>
        <begin position="318"/>
        <end position="358"/>
    </location>
</feature>
<feature type="domain" description="TFIIS central" evidence="12">
    <location>
        <begin position="201"/>
        <end position="315"/>
    </location>
</feature>
<dbReference type="Proteomes" id="UP000268162">
    <property type="component" value="Unassembled WGS sequence"/>
</dbReference>
<dbReference type="PROSITE" id="PS51321">
    <property type="entry name" value="TFIIS_CENTRAL"/>
    <property type="match status" value="1"/>
</dbReference>
<dbReference type="OrthoDB" id="44867at2759"/>
<evidence type="ECO:0000256" key="4">
    <source>
        <dbReference type="ARBA" id="ARBA00022833"/>
    </source>
</evidence>
<feature type="compositionally biased region" description="Polar residues" evidence="9">
    <location>
        <begin position="115"/>
        <end position="125"/>
    </location>
</feature>
<keyword evidence="8" id="KW-0804">Transcription</keyword>
<dbReference type="Pfam" id="PF07500">
    <property type="entry name" value="TFIIS_M"/>
    <property type="match status" value="1"/>
</dbReference>
<dbReference type="FunFam" id="2.20.25.10:FF:000001">
    <property type="entry name" value="Probable Transcription elongation factor S-II"/>
    <property type="match status" value="1"/>
</dbReference>
<dbReference type="InterPro" id="IPR036575">
    <property type="entry name" value="TFIIS_cen_dom_sf"/>
</dbReference>
<dbReference type="InterPro" id="IPR001222">
    <property type="entry name" value="Znf_TFIIS"/>
</dbReference>
<dbReference type="InterPro" id="IPR035441">
    <property type="entry name" value="TFIIS/LEDGF_dom_sf"/>
</dbReference>
<evidence type="ECO:0000256" key="5">
    <source>
        <dbReference type="ARBA" id="ARBA00023242"/>
    </source>
</evidence>
<dbReference type="InterPro" id="IPR006289">
    <property type="entry name" value="TFSII"/>
</dbReference>
<dbReference type="GO" id="GO:0006362">
    <property type="term" value="P:transcription elongation by RNA polymerase I"/>
    <property type="evidence" value="ECO:0007669"/>
    <property type="project" value="TreeGrafter"/>
</dbReference>
<evidence type="ECO:0000256" key="9">
    <source>
        <dbReference type="SAM" id="MobiDB-lite"/>
    </source>
</evidence>
<comment type="subcellular location">
    <subcellularLocation>
        <location evidence="1 7 8">Nucleus</location>
    </subcellularLocation>
</comment>
<keyword evidence="8" id="KW-0238">DNA-binding</keyword>
<feature type="domain" description="TFIIS N-terminal" evidence="11">
    <location>
        <begin position="5"/>
        <end position="81"/>
    </location>
</feature>
<sequence length="360" mass="38113">MSDYAEIRRLGKAIQAANESNNTTEIHTLMTLLTKFSATEEILRKTEVGLVVGKLRNHADASVSVAAKNLVRKWKQDVISSSGIKGKPAPTSTASSKATTPSAPDAQPSAPKVAGSTNSSSQNGAATGGTPAPLSATVTPMVSAKASPITSPISATPSRTTTPTAATSTSPPAQPAAAAGPPKKRDVNTDGVKVKPTGDPARDQCTKMLYAALATNSGADSELLLKRAVAIEAFVFQQSGTTNVAYKSKIKSLFLNLGQKSNPGLREAVASGDITIPQICTMSSQDMASEERKAKDRQLQEDNLFKARGAGPMQAETDQFRCGRCKSRKCTYYQMQTRSADEPMTTFVTCTNCENRWKFC</sequence>
<evidence type="ECO:0000259" key="11">
    <source>
        <dbReference type="PROSITE" id="PS51319"/>
    </source>
</evidence>
<dbReference type="PROSITE" id="PS51319">
    <property type="entry name" value="TFIIS_N"/>
    <property type="match status" value="1"/>
</dbReference>
<comment type="function">
    <text evidence="8">Necessary for efficient RNA polymerase II transcription elongation past template-encoded arresting sites.</text>
</comment>
<dbReference type="SMART" id="SM00440">
    <property type="entry name" value="ZnF_C2C2"/>
    <property type="match status" value="1"/>
</dbReference>
<dbReference type="InterPro" id="IPR017923">
    <property type="entry name" value="TFIIS_N"/>
</dbReference>
<protein>
    <recommendedName>
        <fullName evidence="8">Transcription elongation factor</fullName>
    </recommendedName>
</protein>
<dbReference type="GO" id="GO:0031440">
    <property type="term" value="P:regulation of mRNA 3'-end processing"/>
    <property type="evidence" value="ECO:0007669"/>
    <property type="project" value="TreeGrafter"/>
</dbReference>
<reference evidence="14" key="1">
    <citation type="journal article" date="2018" name="Nat. Microbiol.">
        <title>Leveraging single-cell genomics to expand the fungal tree of life.</title>
        <authorList>
            <person name="Ahrendt S.R."/>
            <person name="Quandt C.A."/>
            <person name="Ciobanu D."/>
            <person name="Clum A."/>
            <person name="Salamov A."/>
            <person name="Andreopoulos B."/>
            <person name="Cheng J.F."/>
            <person name="Woyke T."/>
            <person name="Pelin A."/>
            <person name="Henrissat B."/>
            <person name="Reynolds N.K."/>
            <person name="Benny G.L."/>
            <person name="Smith M.E."/>
            <person name="James T.Y."/>
            <person name="Grigoriev I.V."/>
        </authorList>
    </citation>
    <scope>NUCLEOTIDE SEQUENCE [LARGE SCALE GENOMIC DNA]</scope>
    <source>
        <strain evidence="14">RSA 468</strain>
    </source>
</reference>
<keyword evidence="14" id="KW-1185">Reference proteome</keyword>
<dbReference type="SMART" id="SM00510">
    <property type="entry name" value="TFS2M"/>
    <property type="match status" value="1"/>
</dbReference>
<dbReference type="Gene3D" id="2.20.25.10">
    <property type="match status" value="1"/>
</dbReference>
<organism evidence="13 14">
    <name type="scientific">Dimargaris cristalligena</name>
    <dbReference type="NCBI Taxonomy" id="215637"/>
    <lineage>
        <taxon>Eukaryota</taxon>
        <taxon>Fungi</taxon>
        <taxon>Fungi incertae sedis</taxon>
        <taxon>Zoopagomycota</taxon>
        <taxon>Kickxellomycotina</taxon>
        <taxon>Dimargaritomycetes</taxon>
        <taxon>Dimargaritales</taxon>
        <taxon>Dimargaritaceae</taxon>
        <taxon>Dimargaris</taxon>
    </lineage>
</organism>
<dbReference type="Pfam" id="PF08711">
    <property type="entry name" value="Med26"/>
    <property type="match status" value="1"/>
</dbReference>
<dbReference type="AlphaFoldDB" id="A0A4Q0A4M1"/>
<evidence type="ECO:0000256" key="2">
    <source>
        <dbReference type="ARBA" id="ARBA00022723"/>
    </source>
</evidence>
<dbReference type="PANTHER" id="PTHR11477:SF0">
    <property type="entry name" value="IP08861P-RELATED"/>
    <property type="match status" value="1"/>
</dbReference>
<dbReference type="InterPro" id="IPR035100">
    <property type="entry name" value="TF_IIS-typ"/>
</dbReference>
<evidence type="ECO:0000256" key="8">
    <source>
        <dbReference type="RuleBase" id="RU368078"/>
    </source>
</evidence>
<dbReference type="CDD" id="cd13749">
    <property type="entry name" value="Zn-ribbon_TFIIS"/>
    <property type="match status" value="1"/>
</dbReference>
<evidence type="ECO:0000259" key="10">
    <source>
        <dbReference type="PROSITE" id="PS51133"/>
    </source>
</evidence>
<dbReference type="PROSITE" id="PS51133">
    <property type="entry name" value="ZF_TFIIS_2"/>
    <property type="match status" value="1"/>
</dbReference>
<dbReference type="PIRSF" id="PIRSF006704">
    <property type="entry name" value="TF_IIS"/>
    <property type="match status" value="1"/>
</dbReference>
<dbReference type="SUPFAM" id="SSF57783">
    <property type="entry name" value="Zinc beta-ribbon"/>
    <property type="match status" value="1"/>
</dbReference>
<keyword evidence="5 7" id="KW-0539">Nucleus</keyword>
<dbReference type="STRING" id="215637.A0A4Q0A4M1"/>
<dbReference type="GO" id="GO:0031564">
    <property type="term" value="P:transcription antitermination"/>
    <property type="evidence" value="ECO:0007669"/>
    <property type="project" value="TreeGrafter"/>
</dbReference>
<dbReference type="InterPro" id="IPR003617">
    <property type="entry name" value="TFIIS/CRSP70_N_sub"/>
</dbReference>
<feature type="region of interest" description="Disordered" evidence="9">
    <location>
        <begin position="81"/>
        <end position="200"/>
    </location>
</feature>
<evidence type="ECO:0000256" key="3">
    <source>
        <dbReference type="ARBA" id="ARBA00022771"/>
    </source>
</evidence>
<evidence type="ECO:0000313" key="14">
    <source>
        <dbReference type="Proteomes" id="UP000268162"/>
    </source>
</evidence>
<name>A0A4Q0A4M1_9FUNG</name>
<comment type="similarity">
    <text evidence="8">Belongs to the TFS-II family.</text>
</comment>
<dbReference type="GO" id="GO:0008270">
    <property type="term" value="F:zinc ion binding"/>
    <property type="evidence" value="ECO:0007669"/>
    <property type="project" value="UniProtKB-UniRule"/>
</dbReference>
<evidence type="ECO:0000256" key="6">
    <source>
        <dbReference type="PROSITE-ProRule" id="PRU00472"/>
    </source>
</evidence>
<dbReference type="PROSITE" id="PS00466">
    <property type="entry name" value="ZF_TFIIS_1"/>
    <property type="match status" value="1"/>
</dbReference>